<protein>
    <recommendedName>
        <fullName evidence="2">histidine kinase</fullName>
        <ecNumber evidence="2">2.7.13.3</ecNumber>
    </recommendedName>
</protein>
<dbReference type="RefSeq" id="WP_125243221.1">
    <property type="nucleotide sequence ID" value="NZ_RSED01000007.1"/>
</dbReference>
<keyword evidence="4" id="KW-0808">Transferase</keyword>
<dbReference type="InterPro" id="IPR036097">
    <property type="entry name" value="HisK_dim/P_sf"/>
</dbReference>
<dbReference type="Pfam" id="PF00512">
    <property type="entry name" value="HisKA"/>
    <property type="match status" value="1"/>
</dbReference>
<dbReference type="SMART" id="SM00388">
    <property type="entry name" value="HisKA"/>
    <property type="match status" value="1"/>
</dbReference>
<dbReference type="SUPFAM" id="SSF47384">
    <property type="entry name" value="Homodimeric domain of signal transducing histidine kinase"/>
    <property type="match status" value="1"/>
</dbReference>
<dbReference type="InterPro" id="IPR001789">
    <property type="entry name" value="Sig_transdc_resp-reg_receiver"/>
</dbReference>
<dbReference type="SMART" id="SM00065">
    <property type="entry name" value="GAF"/>
    <property type="match status" value="1"/>
</dbReference>
<dbReference type="InterPro" id="IPR036890">
    <property type="entry name" value="HATPase_C_sf"/>
</dbReference>
<feature type="domain" description="Histidine kinase" evidence="8">
    <location>
        <begin position="364"/>
        <end position="581"/>
    </location>
</feature>
<dbReference type="InterPro" id="IPR013656">
    <property type="entry name" value="PAS_4"/>
</dbReference>
<comment type="caution">
    <text evidence="10">The sequence shown here is derived from an EMBL/GenBank/DDBJ whole genome shotgun (WGS) entry which is preliminary data.</text>
</comment>
<dbReference type="SMART" id="SM00387">
    <property type="entry name" value="HATPase_c"/>
    <property type="match status" value="1"/>
</dbReference>
<feature type="region of interest" description="Disordered" evidence="7">
    <location>
        <begin position="563"/>
        <end position="602"/>
    </location>
</feature>
<dbReference type="SUPFAM" id="SSF52172">
    <property type="entry name" value="CheY-like"/>
    <property type="match status" value="1"/>
</dbReference>
<organism evidence="10 11">
    <name type="scientific">Aquabacterium soli</name>
    <dbReference type="NCBI Taxonomy" id="2493092"/>
    <lineage>
        <taxon>Bacteria</taxon>
        <taxon>Pseudomonadati</taxon>
        <taxon>Pseudomonadota</taxon>
        <taxon>Betaproteobacteria</taxon>
        <taxon>Burkholderiales</taxon>
        <taxon>Aquabacterium</taxon>
    </lineage>
</organism>
<dbReference type="Gene3D" id="3.30.450.40">
    <property type="match status" value="1"/>
</dbReference>
<dbReference type="CDD" id="cd00075">
    <property type="entry name" value="HATPase"/>
    <property type="match status" value="1"/>
</dbReference>
<keyword evidence="5" id="KW-0418">Kinase</keyword>
<dbReference type="InterPro" id="IPR003018">
    <property type="entry name" value="GAF"/>
</dbReference>
<gene>
    <name evidence="10" type="ORF">EIP75_10480</name>
</gene>
<dbReference type="Proteomes" id="UP000269265">
    <property type="component" value="Unassembled WGS sequence"/>
</dbReference>
<dbReference type="Pfam" id="PF02518">
    <property type="entry name" value="HATPase_c"/>
    <property type="match status" value="1"/>
</dbReference>
<dbReference type="GO" id="GO:0000155">
    <property type="term" value="F:phosphorelay sensor kinase activity"/>
    <property type="evidence" value="ECO:0007669"/>
    <property type="project" value="InterPro"/>
</dbReference>
<keyword evidence="3 6" id="KW-0597">Phosphoprotein</keyword>
<dbReference type="CDD" id="cd17580">
    <property type="entry name" value="REC_2_DhkD-like"/>
    <property type="match status" value="1"/>
</dbReference>
<sequence length="723" mass="80135">MSEQEERRWETQQTAWPPGTGELARLIREKDWSQTGLGSIEGWPDTLRALVSSLLDNRFAMILLWGPDLLQIYNEPYARLMRDKHPAYLGCPTQACWPEVWHFNEPIYQRVMSTGESVFMEDQPYVLELEGQPRRHSLTICYSPARGPQGQVQGVMVTIVDVTRRVEAEAVLADELRAMRQLHELVSRLLHCQDLDSAMHEVLDATLTMMAADKGNIQLFDAAHQTLRIGAQRGFDEAFLRTFSTVDAAAESACGRALHSNARVMIPDVNLDEGYASLREVAREAGYRAVQSTPLLGRNGVPMGMLSTHWKEPTQPADSAMRMLDLYARQAAELIERSRIETRLRQVADDLRQASRAKDEFISMLGHELRNPLAPIQIALHLMEMRGETGSERERAIIGRQVHHMARLVDDLLDVARIIRGQVTLQANPTELWSVVGRAVETASPLIEQRRHTLQIEVPPVGLQVMADPVRLGQAISNLLTNAARYTPPEGHIRISAQVNEQGQVQLTVHDNGVGIEPDDQARVFDLFAQGRQGIDRSQGGLGLGLTIARTMTTLHGGTLSCRSEGRDQGSSFTLTLPRLPEDAGSPYAGDERSGTPQGSGRTVLVVDDNEDAARMLGELLRSWGYGALVVHDGPTALQMLDGQAIDLAVLDIGLPVMDGYELAQAIHRVPGHEHTPLLALSGYGQPHDRKRSSEAGFLDHLVKPVDIQRLAHTLESLRQPVV</sequence>
<keyword evidence="11" id="KW-1185">Reference proteome</keyword>
<dbReference type="InterPro" id="IPR003661">
    <property type="entry name" value="HisK_dim/P_dom"/>
</dbReference>
<evidence type="ECO:0000256" key="3">
    <source>
        <dbReference type="ARBA" id="ARBA00022553"/>
    </source>
</evidence>
<dbReference type="PANTHER" id="PTHR43547:SF2">
    <property type="entry name" value="HYBRID SIGNAL TRANSDUCTION HISTIDINE KINASE C"/>
    <property type="match status" value="1"/>
</dbReference>
<evidence type="ECO:0000259" key="9">
    <source>
        <dbReference type="PROSITE" id="PS50110"/>
    </source>
</evidence>
<name>A0A426VBS3_9BURK</name>
<dbReference type="InterPro" id="IPR003594">
    <property type="entry name" value="HATPase_dom"/>
</dbReference>
<dbReference type="Gene3D" id="3.30.450.20">
    <property type="entry name" value="PAS domain"/>
    <property type="match status" value="1"/>
</dbReference>
<evidence type="ECO:0000256" key="7">
    <source>
        <dbReference type="SAM" id="MobiDB-lite"/>
    </source>
</evidence>
<proteinExistence type="predicted"/>
<dbReference type="CDD" id="cd00082">
    <property type="entry name" value="HisKA"/>
    <property type="match status" value="1"/>
</dbReference>
<evidence type="ECO:0000313" key="10">
    <source>
        <dbReference type="EMBL" id="RRS04314.1"/>
    </source>
</evidence>
<comment type="catalytic activity">
    <reaction evidence="1">
        <text>ATP + protein L-histidine = ADP + protein N-phospho-L-histidine.</text>
        <dbReference type="EC" id="2.7.13.3"/>
    </reaction>
</comment>
<feature type="domain" description="Response regulatory" evidence="9">
    <location>
        <begin position="603"/>
        <end position="719"/>
    </location>
</feature>
<dbReference type="PANTHER" id="PTHR43547">
    <property type="entry name" value="TWO-COMPONENT HISTIDINE KINASE"/>
    <property type="match status" value="1"/>
</dbReference>
<dbReference type="Pfam" id="PF13185">
    <property type="entry name" value="GAF_2"/>
    <property type="match status" value="1"/>
</dbReference>
<dbReference type="Gene3D" id="3.30.565.10">
    <property type="entry name" value="Histidine kinase-like ATPase, C-terminal domain"/>
    <property type="match status" value="1"/>
</dbReference>
<accession>A0A426VBS3</accession>
<dbReference type="EC" id="2.7.13.3" evidence="2"/>
<reference evidence="10 11" key="1">
    <citation type="submission" date="2018-12" db="EMBL/GenBank/DDBJ databases">
        <title>The whole draft genome of Aquabacterium sp. SJQ9.</title>
        <authorList>
            <person name="Sun L."/>
            <person name="Gao X."/>
            <person name="Chen W."/>
            <person name="Huang K."/>
        </authorList>
    </citation>
    <scope>NUCLEOTIDE SEQUENCE [LARGE SCALE GENOMIC DNA]</scope>
    <source>
        <strain evidence="10 11">SJQ9</strain>
    </source>
</reference>
<dbReference type="Gene3D" id="1.10.287.130">
    <property type="match status" value="1"/>
</dbReference>
<evidence type="ECO:0000313" key="11">
    <source>
        <dbReference type="Proteomes" id="UP000269265"/>
    </source>
</evidence>
<evidence type="ECO:0000256" key="2">
    <source>
        <dbReference type="ARBA" id="ARBA00012438"/>
    </source>
</evidence>
<dbReference type="AlphaFoldDB" id="A0A426VBS3"/>
<dbReference type="Gene3D" id="3.40.50.2300">
    <property type="match status" value="1"/>
</dbReference>
<evidence type="ECO:0000259" key="8">
    <source>
        <dbReference type="PROSITE" id="PS50109"/>
    </source>
</evidence>
<dbReference type="EMBL" id="RSED01000007">
    <property type="protein sequence ID" value="RRS04314.1"/>
    <property type="molecule type" value="Genomic_DNA"/>
</dbReference>
<dbReference type="SUPFAM" id="SSF55874">
    <property type="entry name" value="ATPase domain of HSP90 chaperone/DNA topoisomerase II/histidine kinase"/>
    <property type="match status" value="1"/>
</dbReference>
<dbReference type="SUPFAM" id="SSF55781">
    <property type="entry name" value="GAF domain-like"/>
    <property type="match status" value="1"/>
</dbReference>
<dbReference type="Pfam" id="PF08448">
    <property type="entry name" value="PAS_4"/>
    <property type="match status" value="1"/>
</dbReference>
<dbReference type="InterPro" id="IPR011006">
    <property type="entry name" value="CheY-like_superfamily"/>
</dbReference>
<dbReference type="PROSITE" id="PS50110">
    <property type="entry name" value="RESPONSE_REGULATORY"/>
    <property type="match status" value="1"/>
</dbReference>
<dbReference type="InterPro" id="IPR029016">
    <property type="entry name" value="GAF-like_dom_sf"/>
</dbReference>
<dbReference type="PROSITE" id="PS50109">
    <property type="entry name" value="HIS_KIN"/>
    <property type="match status" value="1"/>
</dbReference>
<dbReference type="PRINTS" id="PR00344">
    <property type="entry name" value="BCTRLSENSOR"/>
</dbReference>
<evidence type="ECO:0000256" key="5">
    <source>
        <dbReference type="ARBA" id="ARBA00022777"/>
    </source>
</evidence>
<evidence type="ECO:0000256" key="4">
    <source>
        <dbReference type="ARBA" id="ARBA00022679"/>
    </source>
</evidence>
<evidence type="ECO:0000256" key="6">
    <source>
        <dbReference type="PROSITE-ProRule" id="PRU00169"/>
    </source>
</evidence>
<dbReference type="Pfam" id="PF00072">
    <property type="entry name" value="Response_reg"/>
    <property type="match status" value="1"/>
</dbReference>
<dbReference type="OrthoDB" id="9146564at2"/>
<dbReference type="SMART" id="SM00448">
    <property type="entry name" value="REC"/>
    <property type="match status" value="1"/>
</dbReference>
<feature type="modified residue" description="4-aspartylphosphate" evidence="6">
    <location>
        <position position="652"/>
    </location>
</feature>
<dbReference type="InterPro" id="IPR005467">
    <property type="entry name" value="His_kinase_dom"/>
</dbReference>
<dbReference type="InterPro" id="IPR004358">
    <property type="entry name" value="Sig_transdc_His_kin-like_C"/>
</dbReference>
<evidence type="ECO:0000256" key="1">
    <source>
        <dbReference type="ARBA" id="ARBA00000085"/>
    </source>
</evidence>